<evidence type="ECO:0000256" key="7">
    <source>
        <dbReference type="ARBA" id="ARBA00023136"/>
    </source>
</evidence>
<evidence type="ECO:0000256" key="8">
    <source>
        <dbReference type="ARBA" id="ARBA00023239"/>
    </source>
</evidence>
<evidence type="ECO:0000256" key="4">
    <source>
        <dbReference type="ARBA" id="ARBA00022692"/>
    </source>
</evidence>
<dbReference type="InterPro" id="IPR001828">
    <property type="entry name" value="ANF_lig-bd_rcpt"/>
</dbReference>
<reference evidence="11 12" key="1">
    <citation type="submission" date="2023-08" db="EMBL/GenBank/DDBJ databases">
        <title>A Necator americanus chromosomal reference genome.</title>
        <authorList>
            <person name="Ilik V."/>
            <person name="Petrzelkova K.J."/>
            <person name="Pardy F."/>
            <person name="Fuh T."/>
            <person name="Niatou-Singa F.S."/>
            <person name="Gouil Q."/>
            <person name="Baker L."/>
            <person name="Ritchie M.E."/>
            <person name="Jex A.R."/>
            <person name="Gazzola D."/>
            <person name="Li H."/>
            <person name="Toshio Fujiwara R."/>
            <person name="Zhan B."/>
            <person name="Aroian R.V."/>
            <person name="Pafco B."/>
            <person name="Schwarz E.M."/>
        </authorList>
    </citation>
    <scope>NUCLEOTIDE SEQUENCE [LARGE SCALE GENOMIC DNA]</scope>
    <source>
        <strain evidence="11 12">Aroian</strain>
        <tissue evidence="11">Whole animal</tissue>
    </source>
</reference>
<dbReference type="SUPFAM" id="SSF56112">
    <property type="entry name" value="Protein kinase-like (PK-like)"/>
    <property type="match status" value="1"/>
</dbReference>
<dbReference type="CDD" id="cd06352">
    <property type="entry name" value="PBP1_NPR_GC-like"/>
    <property type="match status" value="1"/>
</dbReference>
<dbReference type="InterPro" id="IPR000719">
    <property type="entry name" value="Prot_kinase_dom"/>
</dbReference>
<proteinExistence type="predicted"/>
<dbReference type="Proteomes" id="UP001303046">
    <property type="component" value="Unassembled WGS sequence"/>
</dbReference>
<keyword evidence="6" id="KW-1133">Transmembrane helix</keyword>
<keyword evidence="4" id="KW-0812">Transmembrane</keyword>
<dbReference type="InterPro" id="IPR050401">
    <property type="entry name" value="Cyclic_nucleotide_synthase"/>
</dbReference>
<keyword evidence="7" id="KW-0472">Membrane</keyword>
<keyword evidence="5" id="KW-0547">Nucleotide-binding</keyword>
<keyword evidence="9" id="KW-0141">cGMP biosynthesis</keyword>
<comment type="subcellular location">
    <subcellularLocation>
        <location evidence="2">Membrane</location>
    </subcellularLocation>
</comment>
<gene>
    <name evidence="11" type="primary">Necator_chrIV.g15970</name>
    <name evidence="11" type="ORF">RB195_002675</name>
</gene>
<evidence type="ECO:0000256" key="5">
    <source>
        <dbReference type="ARBA" id="ARBA00022741"/>
    </source>
</evidence>
<name>A0ABR1DK54_NECAM</name>
<dbReference type="SUPFAM" id="SSF53822">
    <property type="entry name" value="Periplasmic binding protein-like I"/>
    <property type="match status" value="1"/>
</dbReference>
<dbReference type="Pfam" id="PF01094">
    <property type="entry name" value="ANF_receptor"/>
    <property type="match status" value="1"/>
</dbReference>
<evidence type="ECO:0000256" key="1">
    <source>
        <dbReference type="ARBA" id="ARBA00001436"/>
    </source>
</evidence>
<dbReference type="Pfam" id="PF07714">
    <property type="entry name" value="PK_Tyr_Ser-Thr"/>
    <property type="match status" value="1"/>
</dbReference>
<dbReference type="PROSITE" id="PS50011">
    <property type="entry name" value="PROTEIN_KINASE_DOM"/>
    <property type="match status" value="1"/>
</dbReference>
<dbReference type="EC" id="4.6.1.2" evidence="3"/>
<dbReference type="EMBL" id="JAVFWL010000004">
    <property type="protein sequence ID" value="KAK6750847.1"/>
    <property type="molecule type" value="Genomic_DNA"/>
</dbReference>
<evidence type="ECO:0000256" key="2">
    <source>
        <dbReference type="ARBA" id="ARBA00004370"/>
    </source>
</evidence>
<dbReference type="InterPro" id="IPR028082">
    <property type="entry name" value="Peripla_BP_I"/>
</dbReference>
<sequence length="760" mass="86958">MANNRRLQRRKEIINNPYTFTAHIAVNTYLDMNNLEMVAAIMEKVRMSARIVLLCFDANSDRRTFLLKATEMNMMNNDYQYIVLAIRNIGFGQPSQGKATLSNGMTPFWEDVDGTGDGSGDVVKAAAKKLLIIDTSSDIKDPDYMAKFQDQVVARISQPPLNCVMPRCVNSTGLTKWLHASNFALNRAQQMPFRDHREYVVGVFKWVNSTGQMGRYARHLFDLFYLYGLALHSAGNEFRNTTTISKAMITSFSGLTGDVVMDVNRSRTPVFFLYGLDDNYDQKVLSVAVFNSSQGMVQKFYEDADTTVFAGHNNKRNRSRKRRNLRSQWEIPHTLLLDPMDAVDISTSRRSFASSVQTTPFVSEGDQFEVRVYRGEKVLVTKHSQMELTSAEYDTCVKNFSELPAGIERNHGYVRKLHPCVYHFVMRSMDHENVNKFIGLSFDGPIIMKVWRMCTRGSLQDIISIDSMTAADLFFALCLIKDIAEGMAYIHQSFISFVGTLTSATCLVSQGWQVKLSSYGLSVLFDEKQQRERKRIPDLLWTAPELLRHPTKKPSKQTDVYSFAIICSEIITRRPAWDLAEREEKVDELLYKIKRGGPIPTRPKLTNPESLVEQALYRLVSDCWDEKPSERPSSEFICDQLRSMLKMSKKKNLMDHLFTILEEHTGELEQERYTYRPSQHSHLHSVQQSSQGFRRRPALAFVKGNKTHNRLVDLRLQSNGDFLVAQYACRHFPFHPCLINTFSTFLINVACASHFGSELT</sequence>
<evidence type="ECO:0000256" key="9">
    <source>
        <dbReference type="ARBA" id="ARBA00023293"/>
    </source>
</evidence>
<keyword evidence="8" id="KW-0456">Lyase</keyword>
<accession>A0ABR1DK54</accession>
<dbReference type="InterPro" id="IPR001245">
    <property type="entry name" value="Ser-Thr/Tyr_kinase_cat_dom"/>
</dbReference>
<evidence type="ECO:0000256" key="6">
    <source>
        <dbReference type="ARBA" id="ARBA00022989"/>
    </source>
</evidence>
<dbReference type="Gene3D" id="1.10.510.10">
    <property type="entry name" value="Transferase(Phosphotransferase) domain 1"/>
    <property type="match status" value="1"/>
</dbReference>
<dbReference type="InterPro" id="IPR011009">
    <property type="entry name" value="Kinase-like_dom_sf"/>
</dbReference>
<evidence type="ECO:0000256" key="3">
    <source>
        <dbReference type="ARBA" id="ARBA00012202"/>
    </source>
</evidence>
<comment type="caution">
    <text evidence="11">The sequence shown here is derived from an EMBL/GenBank/DDBJ whole genome shotgun (WGS) entry which is preliminary data.</text>
</comment>
<protein>
    <recommendedName>
        <fullName evidence="3">guanylate cyclase</fullName>
        <ecNumber evidence="3">4.6.1.2</ecNumber>
    </recommendedName>
</protein>
<organism evidence="11 12">
    <name type="scientific">Necator americanus</name>
    <name type="common">Human hookworm</name>
    <dbReference type="NCBI Taxonomy" id="51031"/>
    <lineage>
        <taxon>Eukaryota</taxon>
        <taxon>Metazoa</taxon>
        <taxon>Ecdysozoa</taxon>
        <taxon>Nematoda</taxon>
        <taxon>Chromadorea</taxon>
        <taxon>Rhabditida</taxon>
        <taxon>Rhabditina</taxon>
        <taxon>Rhabditomorpha</taxon>
        <taxon>Strongyloidea</taxon>
        <taxon>Ancylostomatidae</taxon>
        <taxon>Bunostominae</taxon>
        <taxon>Necator</taxon>
    </lineage>
</organism>
<evidence type="ECO:0000313" key="11">
    <source>
        <dbReference type="EMBL" id="KAK6750847.1"/>
    </source>
</evidence>
<keyword evidence="12" id="KW-1185">Reference proteome</keyword>
<evidence type="ECO:0000259" key="10">
    <source>
        <dbReference type="PROSITE" id="PS50011"/>
    </source>
</evidence>
<feature type="domain" description="Protein kinase" evidence="10">
    <location>
        <begin position="356"/>
        <end position="645"/>
    </location>
</feature>
<comment type="catalytic activity">
    <reaction evidence="1">
        <text>GTP = 3',5'-cyclic GMP + diphosphate</text>
        <dbReference type="Rhea" id="RHEA:13665"/>
        <dbReference type="ChEBI" id="CHEBI:33019"/>
        <dbReference type="ChEBI" id="CHEBI:37565"/>
        <dbReference type="ChEBI" id="CHEBI:57746"/>
        <dbReference type="EC" id="4.6.1.2"/>
    </reaction>
</comment>
<dbReference type="Gene3D" id="3.40.50.2300">
    <property type="match status" value="1"/>
</dbReference>
<dbReference type="PANTHER" id="PTHR11920">
    <property type="entry name" value="GUANYLYL CYCLASE"/>
    <property type="match status" value="1"/>
</dbReference>
<dbReference type="PANTHER" id="PTHR11920:SF495">
    <property type="entry name" value="RECEPTOR-TYPE GUANYLATE CYCLASE GCY-7"/>
    <property type="match status" value="1"/>
</dbReference>
<evidence type="ECO:0000313" key="12">
    <source>
        <dbReference type="Proteomes" id="UP001303046"/>
    </source>
</evidence>